<dbReference type="NCBIfam" id="NF003623">
    <property type="entry name" value="PRK05265.1-1"/>
    <property type="match status" value="1"/>
</dbReference>
<dbReference type="EC" id="2.6.99.2" evidence="4 5"/>
<feature type="active site" description="Proton acceptor" evidence="4">
    <location>
        <position position="76"/>
    </location>
</feature>
<comment type="subcellular location">
    <subcellularLocation>
        <location evidence="4">Cytoplasm</location>
    </subcellularLocation>
</comment>
<keyword evidence="3 4" id="KW-0664">Pyridoxine biosynthesis</keyword>
<keyword evidence="1 4" id="KW-0963">Cytoplasm</keyword>
<comment type="similarity">
    <text evidence="4">Belongs to the PNP synthase family.</text>
</comment>
<dbReference type="AlphaFoldDB" id="A0A1I4RS23"/>
<feature type="binding site" evidence="4">
    <location>
        <position position="198"/>
    </location>
    <ligand>
        <name>3-amino-2-oxopropyl phosphate</name>
        <dbReference type="ChEBI" id="CHEBI:57279"/>
    </ligand>
</feature>
<comment type="subunit">
    <text evidence="4">Homooctamer; tetramer of dimers.</text>
</comment>
<feature type="active site" description="Proton acceptor" evidence="4">
    <location>
        <position position="49"/>
    </location>
</feature>
<dbReference type="STRING" id="195064.SAMN05421721_10957"/>
<feature type="binding site" evidence="4">
    <location>
        <begin position="219"/>
        <end position="220"/>
    </location>
    <ligand>
        <name>3-amino-2-oxopropyl phosphate</name>
        <dbReference type="ChEBI" id="CHEBI:57279"/>
    </ligand>
</feature>
<dbReference type="SUPFAM" id="SSF63892">
    <property type="entry name" value="Pyridoxine 5'-phosphate synthase"/>
    <property type="match status" value="1"/>
</dbReference>
<dbReference type="InterPro" id="IPR004569">
    <property type="entry name" value="PyrdxlP_synth_PdxJ"/>
</dbReference>
<organism evidence="6 7">
    <name type="scientific">Ectothiorhodospira mobilis</name>
    <dbReference type="NCBI Taxonomy" id="195064"/>
    <lineage>
        <taxon>Bacteria</taxon>
        <taxon>Pseudomonadati</taxon>
        <taxon>Pseudomonadota</taxon>
        <taxon>Gammaproteobacteria</taxon>
        <taxon>Chromatiales</taxon>
        <taxon>Ectothiorhodospiraceae</taxon>
        <taxon>Ectothiorhodospira</taxon>
    </lineage>
</organism>
<feature type="binding site" evidence="4">
    <location>
        <position position="106"/>
    </location>
    <ligand>
        <name>1-deoxy-D-xylulose 5-phosphate</name>
        <dbReference type="ChEBI" id="CHEBI:57792"/>
    </ligand>
</feature>
<evidence type="ECO:0000313" key="6">
    <source>
        <dbReference type="EMBL" id="SFM54986.1"/>
    </source>
</evidence>
<dbReference type="NCBIfam" id="NF003627">
    <property type="entry name" value="PRK05265.1-5"/>
    <property type="match status" value="1"/>
</dbReference>
<keyword evidence="7" id="KW-1185">Reference proteome</keyword>
<evidence type="ECO:0000256" key="4">
    <source>
        <dbReference type="HAMAP-Rule" id="MF_00279"/>
    </source>
</evidence>
<feature type="binding site" evidence="4">
    <location>
        <position position="56"/>
    </location>
    <ligand>
        <name>1-deoxy-D-xylulose 5-phosphate</name>
        <dbReference type="ChEBI" id="CHEBI:57792"/>
    </ligand>
</feature>
<dbReference type="Pfam" id="PF03740">
    <property type="entry name" value="PdxJ"/>
    <property type="match status" value="1"/>
</dbReference>
<evidence type="ECO:0000256" key="3">
    <source>
        <dbReference type="ARBA" id="ARBA00023096"/>
    </source>
</evidence>
<evidence type="ECO:0000256" key="5">
    <source>
        <dbReference type="NCBIfam" id="TIGR00559"/>
    </source>
</evidence>
<dbReference type="Proteomes" id="UP000199556">
    <property type="component" value="Unassembled WGS sequence"/>
</dbReference>
<feature type="binding site" evidence="4">
    <location>
        <position position="51"/>
    </location>
    <ligand>
        <name>1-deoxy-D-xylulose 5-phosphate</name>
        <dbReference type="ChEBI" id="CHEBI:57792"/>
    </ligand>
</feature>
<keyword evidence="2 4" id="KW-0808">Transferase</keyword>
<dbReference type="HAMAP" id="MF_00279">
    <property type="entry name" value="PdxJ"/>
    <property type="match status" value="1"/>
</dbReference>
<dbReference type="Gene3D" id="3.20.20.70">
    <property type="entry name" value="Aldolase class I"/>
    <property type="match status" value="1"/>
</dbReference>
<dbReference type="EMBL" id="FOUO01000009">
    <property type="protein sequence ID" value="SFM54986.1"/>
    <property type="molecule type" value="Genomic_DNA"/>
</dbReference>
<comment type="catalytic activity">
    <reaction evidence="4">
        <text>3-amino-2-oxopropyl phosphate + 1-deoxy-D-xylulose 5-phosphate = pyridoxine 5'-phosphate + phosphate + 2 H2O + H(+)</text>
        <dbReference type="Rhea" id="RHEA:15265"/>
        <dbReference type="ChEBI" id="CHEBI:15377"/>
        <dbReference type="ChEBI" id="CHEBI:15378"/>
        <dbReference type="ChEBI" id="CHEBI:43474"/>
        <dbReference type="ChEBI" id="CHEBI:57279"/>
        <dbReference type="ChEBI" id="CHEBI:57792"/>
        <dbReference type="ChEBI" id="CHEBI:58589"/>
        <dbReference type="EC" id="2.6.99.2"/>
    </reaction>
</comment>
<accession>A0A1I4RS23</accession>
<sequence length="249" mass="26968">MNAASTPLRLGVNIDHLATIRQARGTPYPDLREAVRRVEDAGADMITLHLREDRRHIQDADVYGLRPLLRTGMNLEMAPTAEMHAIALEVRPEACCLVPERREELTTEGGLDVLGQEAHLKAFCAELVRAGIQVSLFVEPEHAHLDAARRIGAPVVELHTGAYANATDAKTRHALLEKIRDAARYGRAQGLVVNAGHGLDYDNVGPVAAIPELHELNIGHAIVARALFDGIGAAVAEMRARMDAARACG</sequence>
<reference evidence="6 7" key="1">
    <citation type="submission" date="2016-10" db="EMBL/GenBank/DDBJ databases">
        <authorList>
            <person name="de Groot N.N."/>
        </authorList>
    </citation>
    <scope>NUCLEOTIDE SEQUENCE [LARGE SCALE GENOMIC DNA]</scope>
    <source>
        <strain evidence="6 7">DSM 4180</strain>
    </source>
</reference>
<protein>
    <recommendedName>
        <fullName evidence="4 5">Pyridoxine 5'-phosphate synthase</fullName>
        <shortName evidence="4">PNP synthase</shortName>
        <ecNumber evidence="4 5">2.6.99.2</ecNumber>
    </recommendedName>
</protein>
<comment type="pathway">
    <text evidence="4">Cofactor biosynthesis; pyridoxine 5'-phosphate biosynthesis; pyridoxine 5'-phosphate from D-erythrose 4-phosphate: step 5/5.</text>
</comment>
<dbReference type="InterPro" id="IPR036130">
    <property type="entry name" value="Pyridoxine-5'_phos_synth"/>
</dbReference>
<dbReference type="PANTHER" id="PTHR30456:SF0">
    <property type="entry name" value="PYRIDOXINE 5'-PHOSPHATE SYNTHASE"/>
    <property type="match status" value="1"/>
</dbReference>
<name>A0A1I4RS23_ECTMO</name>
<dbReference type="NCBIfam" id="TIGR00559">
    <property type="entry name" value="pdxJ"/>
    <property type="match status" value="1"/>
</dbReference>
<feature type="binding site" evidence="4">
    <location>
        <begin position="15"/>
        <end position="16"/>
    </location>
    <ligand>
        <name>1-deoxy-D-xylulose 5-phosphate</name>
        <dbReference type="ChEBI" id="CHEBI:57792"/>
    </ligand>
</feature>
<dbReference type="NCBIfam" id="NF003625">
    <property type="entry name" value="PRK05265.1-3"/>
    <property type="match status" value="1"/>
</dbReference>
<feature type="binding site" evidence="4">
    <location>
        <position position="24"/>
    </location>
    <ligand>
        <name>3-amino-2-oxopropyl phosphate</name>
        <dbReference type="ChEBI" id="CHEBI:57279"/>
    </ligand>
</feature>
<evidence type="ECO:0000256" key="1">
    <source>
        <dbReference type="ARBA" id="ARBA00022490"/>
    </source>
</evidence>
<proteinExistence type="inferred from homology"/>
<feature type="active site" description="Proton donor" evidence="4">
    <location>
        <position position="197"/>
    </location>
</feature>
<feature type="binding site" evidence="4">
    <location>
        <position position="13"/>
    </location>
    <ligand>
        <name>3-amino-2-oxopropyl phosphate</name>
        <dbReference type="ChEBI" id="CHEBI:57279"/>
    </ligand>
</feature>
<dbReference type="CDD" id="cd00003">
    <property type="entry name" value="PNPsynthase"/>
    <property type="match status" value="1"/>
</dbReference>
<dbReference type="UniPathway" id="UPA00244">
    <property type="reaction ID" value="UER00313"/>
</dbReference>
<feature type="site" description="Transition state stabilizer" evidence="4">
    <location>
        <position position="157"/>
    </location>
</feature>
<gene>
    <name evidence="4" type="primary">pdxJ</name>
    <name evidence="6" type="ORF">SAMN05421721_10957</name>
</gene>
<comment type="function">
    <text evidence="4">Catalyzes the complicated ring closure reaction between the two acyclic compounds 1-deoxy-D-xylulose-5-phosphate (DXP) and 3-amino-2-oxopropyl phosphate (1-amino-acetone-3-phosphate or AAP) to form pyridoxine 5'-phosphate (PNP) and inorganic phosphate.</text>
</comment>
<dbReference type="GO" id="GO:0008615">
    <property type="term" value="P:pyridoxine biosynthetic process"/>
    <property type="evidence" value="ECO:0007669"/>
    <property type="project" value="UniProtKB-UniRule"/>
</dbReference>
<evidence type="ECO:0000256" key="2">
    <source>
        <dbReference type="ARBA" id="ARBA00022679"/>
    </source>
</evidence>
<dbReference type="GO" id="GO:0033856">
    <property type="term" value="F:pyridoxine 5'-phosphate synthase activity"/>
    <property type="evidence" value="ECO:0007669"/>
    <property type="project" value="UniProtKB-UniRule"/>
</dbReference>
<dbReference type="PANTHER" id="PTHR30456">
    <property type="entry name" value="PYRIDOXINE 5'-PHOSPHATE SYNTHASE"/>
    <property type="match status" value="1"/>
</dbReference>
<dbReference type="OrthoDB" id="9806590at2"/>
<evidence type="ECO:0000313" key="7">
    <source>
        <dbReference type="Proteomes" id="UP000199556"/>
    </source>
</evidence>
<dbReference type="InterPro" id="IPR013785">
    <property type="entry name" value="Aldolase_TIM"/>
</dbReference>
<dbReference type="GO" id="GO:0005829">
    <property type="term" value="C:cytosol"/>
    <property type="evidence" value="ECO:0007669"/>
    <property type="project" value="TreeGrafter"/>
</dbReference>
<dbReference type="RefSeq" id="WP_090485648.1">
    <property type="nucleotide sequence ID" value="NZ_FOUO01000009.1"/>
</dbReference>